<dbReference type="AlphaFoldDB" id="A0A1W1BZ35"/>
<dbReference type="GO" id="GO:0008168">
    <property type="term" value="F:methyltransferase activity"/>
    <property type="evidence" value="ECO:0007669"/>
    <property type="project" value="UniProtKB-KW"/>
</dbReference>
<sequence>MKKYNRDLREQKRLVKTDDGSYTLYSTEFDETYHSDRDGALYESMHKHVLPAFSIKSDRDSLKILDICFGIGYNTLATLYHIKDANLSTKVHIVSPEFDRGLIESLPDFDYPPEFKQFAHIIETLSQEFYYSDEEFTIEILLGDARDSIPLLKDRFDIVYQDPFSPEHNPQLWTREWFQDIRKISKDDAILTTYSIAASVRMGLDESGFKLFLVNNKGIRDSMIASLEMLEGYEFIDMELKKMRNPTARSLRDSSIL</sequence>
<dbReference type="Gene3D" id="3.40.50.150">
    <property type="entry name" value="Vaccinia Virus protein VP39"/>
    <property type="match status" value="1"/>
</dbReference>
<evidence type="ECO:0000259" key="1">
    <source>
        <dbReference type="Pfam" id="PF05430"/>
    </source>
</evidence>
<name>A0A1W1BZ35_9ZZZZ</name>
<dbReference type="Pfam" id="PF05430">
    <property type="entry name" value="Methyltransf_30"/>
    <property type="match status" value="1"/>
</dbReference>
<dbReference type="GO" id="GO:0016645">
    <property type="term" value="F:oxidoreductase activity, acting on the CH-NH group of donors"/>
    <property type="evidence" value="ECO:0007669"/>
    <property type="project" value="InterPro"/>
</dbReference>
<proteinExistence type="predicted"/>
<dbReference type="InterPro" id="IPR008471">
    <property type="entry name" value="MnmC-like_methylTransf"/>
</dbReference>
<keyword evidence="2" id="KW-0489">Methyltransferase</keyword>
<dbReference type="GO" id="GO:0032259">
    <property type="term" value="P:methylation"/>
    <property type="evidence" value="ECO:0007669"/>
    <property type="project" value="UniProtKB-KW"/>
</dbReference>
<keyword evidence="2" id="KW-0808">Transferase</keyword>
<dbReference type="InterPro" id="IPR029063">
    <property type="entry name" value="SAM-dependent_MTases_sf"/>
</dbReference>
<dbReference type="CDD" id="cd02440">
    <property type="entry name" value="AdoMet_MTases"/>
    <property type="match status" value="1"/>
</dbReference>
<dbReference type="EMBL" id="FPHC01000049">
    <property type="protein sequence ID" value="SFV58848.1"/>
    <property type="molecule type" value="Genomic_DNA"/>
</dbReference>
<dbReference type="PANTHER" id="PTHR39963">
    <property type="entry name" value="SLL0983 PROTEIN"/>
    <property type="match status" value="1"/>
</dbReference>
<protein>
    <submittedName>
        <fullName evidence="2">SAM-dependent methyltransferase</fullName>
        <ecNumber evidence="2">2.1.1.-</ecNumber>
    </submittedName>
</protein>
<evidence type="ECO:0000313" key="2">
    <source>
        <dbReference type="EMBL" id="SFV58848.1"/>
    </source>
</evidence>
<dbReference type="SUPFAM" id="SSF53335">
    <property type="entry name" value="S-adenosyl-L-methionine-dependent methyltransferases"/>
    <property type="match status" value="1"/>
</dbReference>
<accession>A0A1W1BZ35</accession>
<reference evidence="2" key="1">
    <citation type="submission" date="2016-10" db="EMBL/GenBank/DDBJ databases">
        <authorList>
            <person name="de Groot N.N."/>
        </authorList>
    </citation>
    <scope>NUCLEOTIDE SEQUENCE</scope>
</reference>
<organism evidence="2">
    <name type="scientific">hydrothermal vent metagenome</name>
    <dbReference type="NCBI Taxonomy" id="652676"/>
    <lineage>
        <taxon>unclassified sequences</taxon>
        <taxon>metagenomes</taxon>
        <taxon>ecological metagenomes</taxon>
    </lineage>
</organism>
<dbReference type="PANTHER" id="PTHR39963:SF1">
    <property type="entry name" value="MNMC-LIKE METHYLTRANSFERASE DOMAIN-CONTAINING PROTEIN"/>
    <property type="match status" value="1"/>
</dbReference>
<gene>
    <name evidence="2" type="ORF">MNB_SV-6-1096</name>
</gene>
<feature type="domain" description="MnmC-like methyltransferase" evidence="1">
    <location>
        <begin position="126"/>
        <end position="223"/>
    </location>
</feature>
<dbReference type="EC" id="2.1.1.-" evidence="2"/>